<evidence type="ECO:0000313" key="4">
    <source>
        <dbReference type="Proteomes" id="UP001521931"/>
    </source>
</evidence>
<dbReference type="Pfam" id="PF09848">
    <property type="entry name" value="SLFN-g3_helicase"/>
    <property type="match status" value="1"/>
</dbReference>
<dbReference type="InterPro" id="IPR003593">
    <property type="entry name" value="AAA+_ATPase"/>
</dbReference>
<evidence type="ECO:0000259" key="2">
    <source>
        <dbReference type="PROSITE" id="PS50164"/>
    </source>
</evidence>
<feature type="coiled-coil region" evidence="1">
    <location>
        <begin position="14"/>
        <end position="41"/>
    </location>
</feature>
<dbReference type="Gene3D" id="3.40.50.300">
    <property type="entry name" value="P-loop containing nucleotide triphosphate hydrolases"/>
    <property type="match status" value="1"/>
</dbReference>
<dbReference type="SUPFAM" id="SSF52540">
    <property type="entry name" value="P-loop containing nucleoside triphosphate hydrolases"/>
    <property type="match status" value="1"/>
</dbReference>
<organism evidence="3 4">
    <name type="scientific">Arsenicicoccus bolidensis</name>
    <dbReference type="NCBI Taxonomy" id="229480"/>
    <lineage>
        <taxon>Bacteria</taxon>
        <taxon>Bacillati</taxon>
        <taxon>Actinomycetota</taxon>
        <taxon>Actinomycetes</taxon>
        <taxon>Micrococcales</taxon>
        <taxon>Intrasporangiaceae</taxon>
        <taxon>Arsenicicoccus</taxon>
    </lineage>
</organism>
<sequence length="584" mass="66853">MPGKAFVRRIPFRESALTELVEELQRAATDEERRLARHLLDFPTVYVVHKGDGAGRYEVYVGETSDIRSRTVQHLRADILVREDWADLAKATDAEMYVIGHQHFTKSMTLDVENRLMHWLNGSDAVGRLHNRRHNPQNDYYSRDLFDAAFRDTWNQLRRHDDFLFPTEKIVRESALFKASPFHKLTQQQLAAKARIHDAIVDARVSNATGQLILVEGSAGTGKTVLLSSLFYDLFMEDVARDVMAGLDNLNAWLLVNHDQQLTVYEQIALKLGLSRRAGDRVSKPTRFINSRGEGRDPVDVVLVDEAHLLWTQGKQSYRGSNQLADLRSRARVVVAIFDPQQMVATNQYWEPAQLRQLRDSAAQVIELDEQMRMTSSEATYRWVRDLVDLRQVSDIPQDPNYEVKVFDDPHALYAAIREKAEDEGHGLSRLTATFDWEFVEKRRNNGKTWDVEIDTFRVPWNLQLEYSAAERRDLRGRSWAERPRSIDEIGSTFTVQGFDLDYAGVIIGPSVTYRDGRIVFDPLASANRNATQRRTLADGSKAIVAEDLLRNELNVLLTRGVRGLYLYAVDPELRQALLAARHP</sequence>
<comment type="caution">
    <text evidence="3">The sequence shown here is derived from an EMBL/GenBank/DDBJ whole genome shotgun (WGS) entry which is preliminary data.</text>
</comment>
<dbReference type="Proteomes" id="UP001521931">
    <property type="component" value="Unassembled WGS sequence"/>
</dbReference>
<dbReference type="CDD" id="cd10439">
    <property type="entry name" value="GIY-YIG_COG3410"/>
    <property type="match status" value="1"/>
</dbReference>
<dbReference type="PROSITE" id="PS50164">
    <property type="entry name" value="GIY_YIG"/>
    <property type="match status" value="1"/>
</dbReference>
<dbReference type="InterPro" id="IPR027417">
    <property type="entry name" value="P-loop_NTPase"/>
</dbReference>
<protein>
    <submittedName>
        <fullName evidence="3">DUF2075 domain-containing protein</fullName>
    </submittedName>
</protein>
<keyword evidence="1" id="KW-0175">Coiled coil</keyword>
<dbReference type="InterPro" id="IPR000305">
    <property type="entry name" value="GIY-YIG_endonuc"/>
</dbReference>
<dbReference type="EMBL" id="JAKRCV010000020">
    <property type="protein sequence ID" value="MCG7321884.1"/>
    <property type="molecule type" value="Genomic_DNA"/>
</dbReference>
<evidence type="ECO:0000256" key="1">
    <source>
        <dbReference type="SAM" id="Coils"/>
    </source>
</evidence>
<proteinExistence type="predicted"/>
<dbReference type="SMART" id="SM00382">
    <property type="entry name" value="AAA"/>
    <property type="match status" value="1"/>
</dbReference>
<reference evidence="3 4" key="1">
    <citation type="submission" date="2022-02" db="EMBL/GenBank/DDBJ databases">
        <title>Uncovering new skin microbiome diversity through culturing and metagenomics.</title>
        <authorList>
            <person name="Conlan S."/>
            <person name="Deming C."/>
            <person name="Nisc Comparative Sequencing Program N."/>
            <person name="Segre J.A."/>
        </authorList>
    </citation>
    <scope>NUCLEOTIDE SEQUENCE [LARGE SCALE GENOMIC DNA]</scope>
    <source>
        <strain evidence="3 4">ACRQZ</strain>
    </source>
</reference>
<keyword evidence="4" id="KW-1185">Reference proteome</keyword>
<name>A0ABS9Q1Y7_9MICO</name>
<gene>
    <name evidence="3" type="ORF">MHL29_08295</name>
</gene>
<feature type="domain" description="GIY-YIG" evidence="2">
    <location>
        <begin position="41"/>
        <end position="136"/>
    </location>
</feature>
<accession>A0ABS9Q1Y7</accession>
<evidence type="ECO:0000313" key="3">
    <source>
        <dbReference type="EMBL" id="MCG7321884.1"/>
    </source>
</evidence>
<dbReference type="InterPro" id="IPR018647">
    <property type="entry name" value="SLFN_3-like_DNA/RNA_helicase"/>
</dbReference>